<evidence type="ECO:0000313" key="9">
    <source>
        <dbReference type="Proteomes" id="UP001108240"/>
    </source>
</evidence>
<name>A0A8C1DUM4_CYPCA</name>
<dbReference type="InterPro" id="IPR013783">
    <property type="entry name" value="Ig-like_fold"/>
</dbReference>
<keyword evidence="5" id="KW-0472">Membrane</keyword>
<evidence type="ECO:0000256" key="6">
    <source>
        <dbReference type="SAM" id="SignalP"/>
    </source>
</evidence>
<dbReference type="SMART" id="SM00409">
    <property type="entry name" value="IG"/>
    <property type="match status" value="3"/>
</dbReference>
<feature type="domain" description="Ig-like" evidence="7">
    <location>
        <begin position="228"/>
        <end position="317"/>
    </location>
</feature>
<dbReference type="Gene3D" id="2.60.40.10">
    <property type="entry name" value="Immunoglobulins"/>
    <property type="match status" value="3"/>
</dbReference>
<feature type="signal peptide" evidence="6">
    <location>
        <begin position="1"/>
        <end position="22"/>
    </location>
</feature>
<organism evidence="8 9">
    <name type="scientific">Cyprinus carpio carpio</name>
    <dbReference type="NCBI Taxonomy" id="630221"/>
    <lineage>
        <taxon>Eukaryota</taxon>
        <taxon>Metazoa</taxon>
        <taxon>Chordata</taxon>
        <taxon>Craniata</taxon>
        <taxon>Vertebrata</taxon>
        <taxon>Euteleostomi</taxon>
        <taxon>Actinopterygii</taxon>
        <taxon>Neopterygii</taxon>
        <taxon>Teleostei</taxon>
        <taxon>Ostariophysi</taxon>
        <taxon>Cypriniformes</taxon>
        <taxon>Cyprinidae</taxon>
        <taxon>Cyprininae</taxon>
        <taxon>Cyprinus</taxon>
    </lineage>
</organism>
<dbReference type="Proteomes" id="UP001108240">
    <property type="component" value="Unplaced"/>
</dbReference>
<evidence type="ECO:0000259" key="7">
    <source>
        <dbReference type="PROSITE" id="PS50835"/>
    </source>
</evidence>
<dbReference type="Pfam" id="PF24518">
    <property type="entry name" value="Ig_CD22"/>
    <property type="match status" value="1"/>
</dbReference>
<keyword evidence="6" id="KW-0732">Signal</keyword>
<comment type="subunit">
    <text evidence="4">Predominantly monomer of isoform CD22-beta. Also found as heterodimer of isoform CD22-beta and a shorter isoform. Interacts with PTPN6/SHP-1, LYN, SYK, PIK3R1/PIK3R2 and PLCG1 upon phosphorylation. Interacts with GRB2, INPP5D and SHC1 upon phosphorylation. May form a complex with INPP5D/SHIP, GRB2 and SHC1.</text>
</comment>
<keyword evidence="9" id="KW-1185">Reference proteome</keyword>
<dbReference type="Pfam" id="PF13895">
    <property type="entry name" value="Ig_2"/>
    <property type="match status" value="1"/>
</dbReference>
<feature type="transmembrane region" description="Helical" evidence="5">
    <location>
        <begin position="322"/>
        <end position="343"/>
    </location>
</feature>
<dbReference type="InterPro" id="IPR007110">
    <property type="entry name" value="Ig-like_dom"/>
</dbReference>
<dbReference type="SUPFAM" id="SSF48726">
    <property type="entry name" value="Immunoglobulin"/>
    <property type="match status" value="3"/>
</dbReference>
<dbReference type="SMART" id="SM00408">
    <property type="entry name" value="IGc2"/>
    <property type="match status" value="2"/>
</dbReference>
<dbReference type="GeneTree" id="ENSGT01010000222294"/>
<dbReference type="PANTHER" id="PTHR46013:SF4">
    <property type="entry name" value="B-CELL RECEPTOR CD22-RELATED"/>
    <property type="match status" value="1"/>
</dbReference>
<sequence>MFYISILLQLLLSAAVASVSVSYNPKSICVLERSSVDFKCTFDYPYYSTLETTKWFKPEAHQKQDGTQVGISVYHSNTAEIHQLYKNRTAYANQDRNCSLQLHNVSKNDNGMYFFRFEYSNRGKYTGQGGIHLSVAVLPFRVTVKTQKENGHIHEGDSVTLTCGTENCTPKQKLFAWFKNQRLIPEATDIEFSISSVSHHDFGNYSCALKNSSSTSADEILLDVKYSPKNVEIAVLTSGKIQEGNSLTLICMSNANPLVTNYSWFLIKEANVSHIGFHREFFIKSASQKDDGQYFCIAKNDMGSQNSTVIALNVEVTIHQNFLLIATAVFLILMAVVMFGLIIRRIQITLKKQPTEQTPAATATEEIYENLRKSSESEGNFTKCVIYADLSLPPSTSDRPRCISQEGDTVIIYSLLSYKE</sequence>
<dbReference type="AlphaFoldDB" id="A0A8C1DUM4"/>
<accession>A0A8C1DUM4</accession>
<dbReference type="OMA" id="EANVSHI"/>
<proteinExistence type="predicted"/>
<keyword evidence="5" id="KW-0812">Transmembrane</keyword>
<protein>
    <recommendedName>
        <fullName evidence="1">B-cell receptor CD22</fullName>
    </recommendedName>
    <alternativeName>
        <fullName evidence="2">Sialic acid-binding Ig-like lectin 2</fullName>
    </alternativeName>
</protein>
<dbReference type="Ensembl" id="ENSCCRT00000073031.2">
    <property type="protein sequence ID" value="ENSCCRP00000067397.2"/>
    <property type="gene ID" value="ENSCCRG00000041821.2"/>
</dbReference>
<dbReference type="InterPro" id="IPR056386">
    <property type="entry name" value="Ig_CD22"/>
</dbReference>
<reference evidence="8" key="1">
    <citation type="submission" date="2025-08" db="UniProtKB">
        <authorList>
            <consortium name="Ensembl"/>
        </authorList>
    </citation>
    <scope>IDENTIFICATION</scope>
</reference>
<keyword evidence="5" id="KW-1133">Transmembrane helix</keyword>
<evidence type="ECO:0000256" key="2">
    <source>
        <dbReference type="ARBA" id="ARBA00041781"/>
    </source>
</evidence>
<dbReference type="InterPro" id="IPR003599">
    <property type="entry name" value="Ig_sub"/>
</dbReference>
<evidence type="ECO:0000256" key="4">
    <source>
        <dbReference type="ARBA" id="ARBA00046458"/>
    </source>
</evidence>
<comment type="function">
    <text evidence="3">Most highly expressed siglec (sialic acid-binding immunoglobulin-like lectin) on B-cells that plays a role in various aspects of B-cell biology including differentiation, antigen presentation, and trafficking to bone marrow. Binds to alpha 2,6-linked sialic acid residues of surface molecules such as CD22 itself, CD45 and IgM in a cis configuration. Can also bind to ligands on other cells as an adhesion molecule in a trans configuration. Acts as an inhibitory coreceptor on the surface of B-cells and inhibits B-cell receptor induced signaling, characterized by inhibition of the calcium mobilization and cellular activation. Mechanistically, the immunoreceptor tyrosine-based inhibitory motif domain is phosphorylated by the Src kinase LYN, which in turn leads to the recruitment of the protein tyrosine phosphatase 1/PTPN6, leading to the negative regulation of BCR signaling. If this negative signaling from is of sufficient strength, apoptosis of the B-cell can be induced.</text>
</comment>
<feature type="chain" id="PRO_5039909294" description="B-cell receptor CD22" evidence="6">
    <location>
        <begin position="23"/>
        <end position="420"/>
    </location>
</feature>
<dbReference type="InterPro" id="IPR003598">
    <property type="entry name" value="Ig_sub2"/>
</dbReference>
<evidence type="ECO:0000256" key="1">
    <source>
        <dbReference type="ARBA" id="ARBA00040106"/>
    </source>
</evidence>
<evidence type="ECO:0000256" key="3">
    <source>
        <dbReference type="ARBA" id="ARBA00045430"/>
    </source>
</evidence>
<evidence type="ECO:0000256" key="5">
    <source>
        <dbReference type="SAM" id="Phobius"/>
    </source>
</evidence>
<dbReference type="Pfam" id="PF13927">
    <property type="entry name" value="Ig_3"/>
    <property type="match status" value="1"/>
</dbReference>
<feature type="domain" description="Ig-like" evidence="7">
    <location>
        <begin position="139"/>
        <end position="223"/>
    </location>
</feature>
<evidence type="ECO:0000313" key="8">
    <source>
        <dbReference type="Ensembl" id="ENSCCRP00000067397.2"/>
    </source>
</evidence>
<dbReference type="InterPro" id="IPR036179">
    <property type="entry name" value="Ig-like_dom_sf"/>
</dbReference>
<reference evidence="8" key="2">
    <citation type="submission" date="2025-09" db="UniProtKB">
        <authorList>
            <consortium name="Ensembl"/>
        </authorList>
    </citation>
    <scope>IDENTIFICATION</scope>
</reference>
<dbReference type="PROSITE" id="PS50835">
    <property type="entry name" value="IG_LIKE"/>
    <property type="match status" value="2"/>
</dbReference>
<dbReference type="PANTHER" id="PTHR46013">
    <property type="entry name" value="VASCULAR CELL ADHESION MOLECULE 1"/>
    <property type="match status" value="1"/>
</dbReference>